<feature type="transmembrane region" description="Helical" evidence="2">
    <location>
        <begin position="222"/>
        <end position="240"/>
    </location>
</feature>
<feature type="transmembrane region" description="Helical" evidence="2">
    <location>
        <begin position="143"/>
        <end position="160"/>
    </location>
</feature>
<feature type="transmembrane region" description="Helical" evidence="2">
    <location>
        <begin position="260"/>
        <end position="280"/>
    </location>
</feature>
<dbReference type="Proteomes" id="UP000295136">
    <property type="component" value="Unassembled WGS sequence"/>
</dbReference>
<dbReference type="AlphaFoldDB" id="A0A4R5FRL9"/>
<feature type="transmembrane region" description="Helical" evidence="2">
    <location>
        <begin position="167"/>
        <end position="187"/>
    </location>
</feature>
<feature type="compositionally biased region" description="Basic and acidic residues" evidence="1">
    <location>
        <begin position="448"/>
        <end position="468"/>
    </location>
</feature>
<comment type="caution">
    <text evidence="3">The sequence shown here is derived from an EMBL/GenBank/DDBJ whole genome shotgun (WGS) entry which is preliminary data.</text>
</comment>
<dbReference type="PANTHER" id="PTHR41771:SF1">
    <property type="entry name" value="MEMBRANE PROTEIN"/>
    <property type="match status" value="1"/>
</dbReference>
<feature type="transmembrane region" description="Helical" evidence="2">
    <location>
        <begin position="193"/>
        <end position="210"/>
    </location>
</feature>
<keyword evidence="2" id="KW-0812">Transmembrane</keyword>
<evidence type="ECO:0000313" key="4">
    <source>
        <dbReference type="Proteomes" id="UP000295136"/>
    </source>
</evidence>
<keyword evidence="2" id="KW-0472">Membrane</keyword>
<name>A0A4R5FRL9_9ACTN</name>
<dbReference type="InterPro" id="IPR012507">
    <property type="entry name" value="YibE_F"/>
</dbReference>
<dbReference type="EMBL" id="SMLD01000027">
    <property type="protein sequence ID" value="TDE55797.1"/>
    <property type="molecule type" value="Genomic_DNA"/>
</dbReference>
<dbReference type="PANTHER" id="PTHR41771">
    <property type="entry name" value="MEMBRANE PROTEIN-RELATED"/>
    <property type="match status" value="1"/>
</dbReference>
<dbReference type="Pfam" id="PF07907">
    <property type="entry name" value="YibE_F"/>
    <property type="match status" value="1"/>
</dbReference>
<accession>A0A4R5FRL9</accession>
<feature type="region of interest" description="Disordered" evidence="1">
    <location>
        <begin position="388"/>
        <end position="477"/>
    </location>
</feature>
<evidence type="ECO:0000256" key="1">
    <source>
        <dbReference type="SAM" id="MobiDB-lite"/>
    </source>
</evidence>
<feature type="transmembrane region" description="Helical" evidence="2">
    <location>
        <begin position="321"/>
        <end position="343"/>
    </location>
</feature>
<gene>
    <name evidence="3" type="ORF">E1295_13415</name>
</gene>
<evidence type="ECO:0000256" key="2">
    <source>
        <dbReference type="SAM" id="Phobius"/>
    </source>
</evidence>
<organism evidence="3 4">
    <name type="scientific">Nonomuraea mesophila</name>
    <dbReference type="NCBI Taxonomy" id="2530382"/>
    <lineage>
        <taxon>Bacteria</taxon>
        <taxon>Bacillati</taxon>
        <taxon>Actinomycetota</taxon>
        <taxon>Actinomycetes</taxon>
        <taxon>Streptosporangiales</taxon>
        <taxon>Streptosporangiaceae</taxon>
        <taxon>Nonomuraea</taxon>
    </lineage>
</organism>
<proteinExistence type="predicted"/>
<evidence type="ECO:0000313" key="3">
    <source>
        <dbReference type="EMBL" id="TDE55797.1"/>
    </source>
</evidence>
<feature type="transmembrane region" description="Helical" evidence="2">
    <location>
        <begin position="20"/>
        <end position="40"/>
    </location>
</feature>
<reference evidence="3 4" key="1">
    <citation type="submission" date="2019-03" db="EMBL/GenBank/DDBJ databases">
        <title>Draft genome sequences of novel Actinobacteria.</title>
        <authorList>
            <person name="Sahin N."/>
            <person name="Ay H."/>
            <person name="Saygin H."/>
        </authorList>
    </citation>
    <scope>NUCLEOTIDE SEQUENCE [LARGE SCALE GENOMIC DNA]</scope>
    <source>
        <strain evidence="3 4">6K102</strain>
    </source>
</reference>
<sequence>MGAGHAHGASAPRSRRTMMASLAVLVPVAVVTLGALLWLWPDGRPGAGQGEGAQPSAVERLTGTVTAVTLKRCPAAPEGAPRPDPATCGTATVKLGEGRDAGRDVTLRLPGGPVAQHFAPGDGVILLRDADGAYQLSDHDRATPLWLFGLAFAAAVIAFGRWRGVTALIGLAVTFVLLLTFVIPGILEGRSPMLVAIVGAAAIMLTVLYLTHGFSLPTSMAVLGTLASLALTGALSYAALGFARLNGVTDDSALTLGMSLSIDTQGLLLAGIIIGALGVLDDVTVTQAVTVSELAHANPSYGFARLYQAAGRIGRAHIASVINTIILAYAGASLPLLLLFSIGEQPLGQVLTTPVIAQEIVRSVVGTLGLIAAVPITTALAALAATRHRPDADEAAPRHRAEPGDTEGASSRRRAGSEARRAGPGRPGSRREVSPSAAGEDFFAPHPSQDRDGSPGEEPEPRRAPDRPARHRRRAST</sequence>
<dbReference type="RefSeq" id="WP_132630593.1">
    <property type="nucleotide sequence ID" value="NZ_SMLD01000027.1"/>
</dbReference>
<keyword evidence="2" id="KW-1133">Transmembrane helix</keyword>
<protein>
    <submittedName>
        <fullName evidence="3">YibE/F family protein</fullName>
    </submittedName>
</protein>
<feature type="compositionally biased region" description="Basic and acidic residues" evidence="1">
    <location>
        <begin position="388"/>
        <end position="403"/>
    </location>
</feature>
<feature type="transmembrane region" description="Helical" evidence="2">
    <location>
        <begin position="363"/>
        <end position="385"/>
    </location>
</feature>
<keyword evidence="4" id="KW-1185">Reference proteome</keyword>